<dbReference type="EMBL" id="JBHULX010000017">
    <property type="protein sequence ID" value="MFD2591248.1"/>
    <property type="molecule type" value="Genomic_DNA"/>
</dbReference>
<dbReference type="InterPro" id="IPR000014">
    <property type="entry name" value="PAS"/>
</dbReference>
<dbReference type="InterPro" id="IPR013655">
    <property type="entry name" value="PAS_fold_3"/>
</dbReference>
<reference evidence="3" key="1">
    <citation type="journal article" date="2019" name="Int. J. Syst. Evol. Microbiol.">
        <title>The Global Catalogue of Microorganisms (GCM) 10K type strain sequencing project: providing services to taxonomists for standard genome sequencing and annotation.</title>
        <authorList>
            <consortium name="The Broad Institute Genomics Platform"/>
            <consortium name="The Broad Institute Genome Sequencing Center for Infectious Disease"/>
            <person name="Wu L."/>
            <person name="Ma J."/>
        </authorList>
    </citation>
    <scope>NUCLEOTIDE SEQUENCE [LARGE SCALE GENOMIC DNA]</scope>
    <source>
        <strain evidence="3">KCTC 42423</strain>
    </source>
</reference>
<dbReference type="SMART" id="SM00091">
    <property type="entry name" value="PAS"/>
    <property type="match status" value="1"/>
</dbReference>
<dbReference type="PROSITE" id="PS50112">
    <property type="entry name" value="PAS"/>
    <property type="match status" value="1"/>
</dbReference>
<feature type="domain" description="PAS" evidence="1">
    <location>
        <begin position="15"/>
        <end position="62"/>
    </location>
</feature>
<comment type="caution">
    <text evidence="2">The sequence shown here is derived from an EMBL/GenBank/DDBJ whole genome shotgun (WGS) entry which is preliminary data.</text>
</comment>
<sequence>METMKYPTPLDEEIILDPQETIMSKTNPHGTIEYANDYFMNICGYEEHELIGKPHNIIRHPDMPKVIFKWLWERLKKKENIHALVKNLAKDGRYYWVITDFEVKCNEYGEIDSLFARRKAPPRKTIQLVRELYKKLLAIEKASGVEVSEKYLIGFLEEKGKTYDEFIEEVCFMDKEKEKPLDLKDLQYHKRKGLFVRLFR</sequence>
<evidence type="ECO:0000313" key="3">
    <source>
        <dbReference type="Proteomes" id="UP001597459"/>
    </source>
</evidence>
<gene>
    <name evidence="2" type="ORF">ACFSTE_10470</name>
</gene>
<protein>
    <submittedName>
        <fullName evidence="2">PAS domain-containing protein</fullName>
    </submittedName>
</protein>
<dbReference type="Pfam" id="PF08447">
    <property type="entry name" value="PAS_3"/>
    <property type="match status" value="1"/>
</dbReference>
<name>A0ABW5NAM1_9FLAO</name>
<organism evidence="2 3">
    <name type="scientific">Aquimarina hainanensis</name>
    <dbReference type="NCBI Taxonomy" id="1578017"/>
    <lineage>
        <taxon>Bacteria</taxon>
        <taxon>Pseudomonadati</taxon>
        <taxon>Bacteroidota</taxon>
        <taxon>Flavobacteriia</taxon>
        <taxon>Flavobacteriales</taxon>
        <taxon>Flavobacteriaceae</taxon>
        <taxon>Aquimarina</taxon>
    </lineage>
</organism>
<dbReference type="NCBIfam" id="TIGR00229">
    <property type="entry name" value="sensory_box"/>
    <property type="match status" value="1"/>
</dbReference>
<accession>A0ABW5NAM1</accession>
<dbReference type="Proteomes" id="UP001597459">
    <property type="component" value="Unassembled WGS sequence"/>
</dbReference>
<evidence type="ECO:0000259" key="1">
    <source>
        <dbReference type="PROSITE" id="PS50112"/>
    </source>
</evidence>
<dbReference type="CDD" id="cd00130">
    <property type="entry name" value="PAS"/>
    <property type="match status" value="1"/>
</dbReference>
<dbReference type="RefSeq" id="WP_217704329.1">
    <property type="nucleotide sequence ID" value="NZ_JBHSJV010000001.1"/>
</dbReference>
<evidence type="ECO:0000313" key="2">
    <source>
        <dbReference type="EMBL" id="MFD2591248.1"/>
    </source>
</evidence>
<keyword evidence="3" id="KW-1185">Reference proteome</keyword>
<proteinExistence type="predicted"/>